<dbReference type="AlphaFoldDB" id="G0TZZ7"/>
<feature type="compositionally biased region" description="Low complexity" evidence="3">
    <location>
        <begin position="794"/>
        <end position="803"/>
    </location>
</feature>
<sequence>MGCGNSKVKQEAPSAAVPTRPPPRKEPPTPPREPTPPPPPPVEEPPEEPTPEPEPEEEEEPVCPFRERLDNVLVLKQSPFLLDKCTVQGTVHRILPPNGRCFRVIDEDGRWYFYNDTLNFEMHVEILYPSNSDAKPARGAVVKGLENGLAVASIIVYPLETVELVSNVPESYTLDASAHPLSDDYLSRIQVLSSATESDIDLLRELLKTPTDGQSVLRHCISEGARYVDPDFLPSAEQFSRPGIDGRKVPVGELRRPTEFLGEKALCADAIRNVVLPQSVDAGVLGDTWFASAIAILAASDERVKELFARSTDEEKKVGAYRVLLNKDGWWSNVLIDDVLPTLRGAPIGIRLLDDDAELWASLLQKAYAKTCGSYAAITGGDTALALQNFTGAPTLRLDRAWLEAVRGDADAEEMRSRLKRYIDAGYTVLLSTPSGSQAVKVKSAELREGYTYALEGVHHIPSTELTLLRLRNTWEPASPWRGKWAAGSSSWDMPEVLEGCSPDFAAKDGTFFVEWSEADVFDGCSVVYTVPVPAHDYRVRGKFDYVVPSVALVVRALERIEVCLTLSQKDKRGVPIDSPDARLSPIMLSVFHGDGDKQVVYQNSSSDPEAPSETFNFVVARDVAMKCTFEPSDTPYYVIPRVHRKGTFEGREKNFVLGILSTTPLDEKLSVSFTRINAESRVLKNFASFEDVAMPRVRCTWQVKAPGQALEVRRGSTLSKADPLWNENDVEEEDDVEETLQEQVEVQAKDSQGGSLKEVDEHNIVPGDEGETDSGEESANGIEDPEAGPSAPPADVVEVAEVSVREEDGVGEPAAEEEAEEVKEEDEGVAPAAVEGANVEE</sequence>
<feature type="region of interest" description="Disordered" evidence="3">
    <location>
        <begin position="1"/>
        <end position="62"/>
    </location>
</feature>
<dbReference type="GO" id="GO:0006508">
    <property type="term" value="P:proteolysis"/>
    <property type="evidence" value="ECO:0007669"/>
    <property type="project" value="InterPro"/>
</dbReference>
<protein>
    <submittedName>
        <fullName evidence="5">Putative cytoskeleton-associated protein</fullName>
    </submittedName>
</protein>
<feature type="compositionally biased region" description="Acidic residues" evidence="3">
    <location>
        <begin position="729"/>
        <end position="741"/>
    </location>
</feature>
<dbReference type="InterPro" id="IPR013780">
    <property type="entry name" value="Glyco_hydro_b"/>
</dbReference>
<comment type="caution">
    <text evidence="2">Lacks conserved residue(s) required for the propagation of feature annotation.</text>
</comment>
<dbReference type="PANTHER" id="PTHR10183:SF423">
    <property type="entry name" value="LEUCINE-RICH REPEAT PROTEIN (LRRP)"/>
    <property type="match status" value="1"/>
</dbReference>
<evidence type="ECO:0000313" key="5">
    <source>
        <dbReference type="EMBL" id="CCC50177.1"/>
    </source>
</evidence>
<dbReference type="InterPro" id="IPR015232">
    <property type="entry name" value="DUF1935"/>
</dbReference>
<proteinExistence type="predicted"/>
<dbReference type="InterPro" id="IPR001300">
    <property type="entry name" value="Peptidase_C2_calpain_cat"/>
</dbReference>
<dbReference type="InterPro" id="IPR038765">
    <property type="entry name" value="Papain-like_cys_pep_sf"/>
</dbReference>
<dbReference type="PRINTS" id="PR00704">
    <property type="entry name" value="CALPAIN"/>
</dbReference>
<dbReference type="InterPro" id="IPR036310">
    <property type="entry name" value="Smp-1-like_sf"/>
</dbReference>
<feature type="active site" evidence="1">
    <location>
        <position position="473"/>
    </location>
</feature>
<feature type="non-terminal residue" evidence="5">
    <location>
        <position position="842"/>
    </location>
</feature>
<feature type="region of interest" description="Disordered" evidence="3">
    <location>
        <begin position="714"/>
        <end position="842"/>
    </location>
</feature>
<feature type="compositionally biased region" description="Acidic residues" evidence="3">
    <location>
        <begin position="815"/>
        <end position="829"/>
    </location>
</feature>
<dbReference type="InterPro" id="IPR022684">
    <property type="entry name" value="Calpain_cysteine_protease"/>
</dbReference>
<evidence type="ECO:0000256" key="3">
    <source>
        <dbReference type="SAM" id="MobiDB-lite"/>
    </source>
</evidence>
<evidence type="ECO:0000256" key="2">
    <source>
        <dbReference type="PROSITE-ProRule" id="PRU00239"/>
    </source>
</evidence>
<dbReference type="GO" id="GO:0004198">
    <property type="term" value="F:calcium-dependent cysteine-type endopeptidase activity"/>
    <property type="evidence" value="ECO:0007669"/>
    <property type="project" value="InterPro"/>
</dbReference>
<feature type="compositionally biased region" description="Pro residues" evidence="3">
    <location>
        <begin position="28"/>
        <end position="43"/>
    </location>
</feature>
<dbReference type="Gene3D" id="3.90.70.10">
    <property type="entry name" value="Cysteine proteinases"/>
    <property type="match status" value="1"/>
</dbReference>
<dbReference type="CDD" id="cd00044">
    <property type="entry name" value="CysPc"/>
    <property type="match status" value="1"/>
</dbReference>
<feature type="domain" description="Calpain catalytic" evidence="4">
    <location>
        <begin position="226"/>
        <end position="518"/>
    </location>
</feature>
<evidence type="ECO:0000259" key="4">
    <source>
        <dbReference type="PROSITE" id="PS50203"/>
    </source>
</evidence>
<dbReference type="SUPFAM" id="SSF101601">
    <property type="entry name" value="Smp-1-like"/>
    <property type="match status" value="1"/>
</dbReference>
<organism evidence="5">
    <name type="scientific">Trypanosoma vivax (strain Y486)</name>
    <dbReference type="NCBI Taxonomy" id="1055687"/>
    <lineage>
        <taxon>Eukaryota</taxon>
        <taxon>Discoba</taxon>
        <taxon>Euglenozoa</taxon>
        <taxon>Kinetoplastea</taxon>
        <taxon>Metakinetoplastina</taxon>
        <taxon>Trypanosomatida</taxon>
        <taxon>Trypanosomatidae</taxon>
        <taxon>Trypanosoma</taxon>
        <taxon>Duttonella</taxon>
    </lineage>
</organism>
<dbReference type="PANTHER" id="PTHR10183">
    <property type="entry name" value="CALPAIN"/>
    <property type="match status" value="1"/>
</dbReference>
<dbReference type="Pfam" id="PF09149">
    <property type="entry name" value="DUF1935"/>
    <property type="match status" value="1"/>
</dbReference>
<dbReference type="SUPFAM" id="SSF54001">
    <property type="entry name" value="Cysteine proteinases"/>
    <property type="match status" value="1"/>
</dbReference>
<dbReference type="EMBL" id="HE573024">
    <property type="protein sequence ID" value="CCC50177.1"/>
    <property type="molecule type" value="Genomic_DNA"/>
</dbReference>
<feature type="compositionally biased region" description="Acidic residues" evidence="3">
    <location>
        <begin position="44"/>
        <end position="61"/>
    </location>
</feature>
<dbReference type="SMART" id="SM00230">
    <property type="entry name" value="CysPc"/>
    <property type="match status" value="1"/>
</dbReference>
<dbReference type="Gene3D" id="2.60.40.1180">
    <property type="entry name" value="Golgi alpha-mannosidase II"/>
    <property type="match status" value="1"/>
</dbReference>
<dbReference type="Pfam" id="PF00648">
    <property type="entry name" value="Peptidase_C2"/>
    <property type="match status" value="1"/>
</dbReference>
<dbReference type="PROSITE" id="PS50203">
    <property type="entry name" value="CALPAIN_CAT"/>
    <property type="match status" value="1"/>
</dbReference>
<name>G0TZZ7_TRYVY</name>
<gene>
    <name evidence="5" type="ORF">TVY486_0807840</name>
</gene>
<reference evidence="5" key="1">
    <citation type="journal article" date="2012" name="Proc. Natl. Acad. Sci. U.S.A.">
        <title>Antigenic diversity is generated by distinct evolutionary mechanisms in African trypanosome species.</title>
        <authorList>
            <person name="Jackson A.P."/>
            <person name="Berry A."/>
            <person name="Aslett M."/>
            <person name="Allison H.C."/>
            <person name="Burton P."/>
            <person name="Vavrova-Anderson J."/>
            <person name="Brown R."/>
            <person name="Browne H."/>
            <person name="Corton N."/>
            <person name="Hauser H."/>
            <person name="Gamble J."/>
            <person name="Gilderthorp R."/>
            <person name="Marcello L."/>
            <person name="McQuillan J."/>
            <person name="Otto T.D."/>
            <person name="Quail M.A."/>
            <person name="Sanders M.J."/>
            <person name="van Tonder A."/>
            <person name="Ginger M.L."/>
            <person name="Field M.C."/>
            <person name="Barry J.D."/>
            <person name="Hertz-Fowler C."/>
            <person name="Berriman M."/>
        </authorList>
    </citation>
    <scope>NUCLEOTIDE SEQUENCE</scope>
    <source>
        <strain evidence="5">Y486</strain>
    </source>
</reference>
<accession>G0TZZ7</accession>
<dbReference type="VEuPathDB" id="TriTrypDB:TvY486_0807840"/>
<evidence type="ECO:0000256" key="1">
    <source>
        <dbReference type="PIRSR" id="PIRSR622684-1"/>
    </source>
</evidence>